<feature type="chain" id="PRO_5009520028" description="Intradiol ring-cleavage dioxygenases domain-containing protein" evidence="1">
    <location>
        <begin position="23"/>
        <end position="425"/>
    </location>
</feature>
<keyword evidence="3" id="KW-1185">Reference proteome</keyword>
<gene>
    <name evidence="2" type="ORF">PENARI_c001G07911</name>
</gene>
<dbReference type="AlphaFoldDB" id="A0A1F5LYX0"/>
<evidence type="ECO:0000313" key="2">
    <source>
        <dbReference type="EMBL" id="OGE58266.1"/>
    </source>
</evidence>
<proteinExistence type="predicted"/>
<dbReference type="RefSeq" id="XP_022493689.1">
    <property type="nucleotide sequence ID" value="XM_022626759.1"/>
</dbReference>
<name>A0A1F5LYX0_PENAI</name>
<feature type="signal peptide" evidence="1">
    <location>
        <begin position="1"/>
        <end position="22"/>
    </location>
</feature>
<keyword evidence="1" id="KW-0732">Signal</keyword>
<dbReference type="PANTHER" id="PTHR34315:SF4">
    <property type="entry name" value="INTRADIOL RING-CLEAVAGE DIOXYGENASES DOMAIN-CONTAINING PROTEIN"/>
    <property type="match status" value="1"/>
</dbReference>
<dbReference type="GO" id="GO:0005506">
    <property type="term" value="F:iron ion binding"/>
    <property type="evidence" value="ECO:0007669"/>
    <property type="project" value="InterPro"/>
</dbReference>
<dbReference type="GO" id="GO:0016702">
    <property type="term" value="F:oxidoreductase activity, acting on single donors with incorporation of molecular oxygen, incorporation of two atoms of oxygen"/>
    <property type="evidence" value="ECO:0007669"/>
    <property type="project" value="InterPro"/>
</dbReference>
<dbReference type="Proteomes" id="UP000177622">
    <property type="component" value="Unassembled WGS sequence"/>
</dbReference>
<evidence type="ECO:0000313" key="3">
    <source>
        <dbReference type="Proteomes" id="UP000177622"/>
    </source>
</evidence>
<protein>
    <recommendedName>
        <fullName evidence="4">Intradiol ring-cleavage dioxygenases domain-containing protein</fullName>
    </recommendedName>
</protein>
<dbReference type="STRING" id="1835702.A0A1F5LYX0"/>
<dbReference type="OrthoDB" id="4326688at2759"/>
<dbReference type="PANTHER" id="PTHR34315">
    <property type="match status" value="1"/>
</dbReference>
<dbReference type="InterPro" id="IPR015889">
    <property type="entry name" value="Intradiol_dOase_core"/>
</dbReference>
<dbReference type="GeneID" id="34571493"/>
<dbReference type="Gene3D" id="2.60.130.10">
    <property type="entry name" value="Aromatic compound dioxygenase"/>
    <property type="match status" value="1"/>
</dbReference>
<evidence type="ECO:0008006" key="4">
    <source>
        <dbReference type="Google" id="ProtNLM"/>
    </source>
</evidence>
<dbReference type="SUPFAM" id="SSF49482">
    <property type="entry name" value="Aromatic compound dioxygenase"/>
    <property type="match status" value="1"/>
</dbReference>
<reference evidence="2 3" key="1">
    <citation type="journal article" date="2016" name="Sci. Rep.">
        <title>Penicillium arizonense, a new, genome sequenced fungal species, reveals a high chemical diversity in secreted metabolites.</title>
        <authorList>
            <person name="Grijseels S."/>
            <person name="Nielsen J.C."/>
            <person name="Randelovic M."/>
            <person name="Nielsen J."/>
            <person name="Nielsen K.F."/>
            <person name="Workman M."/>
            <person name="Frisvad J.C."/>
        </authorList>
    </citation>
    <scope>NUCLEOTIDE SEQUENCE [LARGE SCALE GENOMIC DNA]</scope>
    <source>
        <strain evidence="2 3">CBS 141311</strain>
    </source>
</reference>
<dbReference type="EMBL" id="LXJU01000001">
    <property type="protein sequence ID" value="OGE58266.1"/>
    <property type="molecule type" value="Genomic_DNA"/>
</dbReference>
<accession>A0A1F5LYX0</accession>
<comment type="caution">
    <text evidence="2">The sequence shown here is derived from an EMBL/GenBank/DDBJ whole genome shotgun (WGS) entry which is preliminary data.</text>
</comment>
<organism evidence="2 3">
    <name type="scientific">Penicillium arizonense</name>
    <dbReference type="NCBI Taxonomy" id="1835702"/>
    <lineage>
        <taxon>Eukaryota</taxon>
        <taxon>Fungi</taxon>
        <taxon>Dikarya</taxon>
        <taxon>Ascomycota</taxon>
        <taxon>Pezizomycotina</taxon>
        <taxon>Eurotiomycetes</taxon>
        <taxon>Eurotiomycetidae</taxon>
        <taxon>Eurotiales</taxon>
        <taxon>Aspergillaceae</taxon>
        <taxon>Penicillium</taxon>
    </lineage>
</organism>
<evidence type="ECO:0000256" key="1">
    <source>
        <dbReference type="SAM" id="SignalP"/>
    </source>
</evidence>
<sequence length="425" mass="48224">MVLRNAFSALAYFCVFAALTMAHPHALDGGDTPTILGYLANKCSNSSPKHTDDQAGIPLSLEIGVIDVDVCEPLEGVLVDIWNLSGGKHLDIHKGLPDLTWLSTDQETWLRGMWPTDNHGVTLFTTIFPGFYAERSIHIHVQVHTNWTVRANNRHRTKSLTMFKMANAQAWLRANDERKQLVLITRSSLADAQPSELGGSHFQSLTLILYDHPSPGNRIPSHQIFESHNSNPTSDIRYQSNMPIETKSRRRRWIHTGDPITNIADVPEGWSSYEPDLHKDDVDGQIARCRERIRDAIMPDIFRHRLAQFLQRRSQMIASEQAGLPWPVVQRLSFLKATKYSLELNGDHDEQMPNINGLMEAYQSGKKFEKGAISYWYQGAQIYPEKDGDKLDYWQATHLQSRFTGASSFWVEGLDVPWSAEVSLH</sequence>